<protein>
    <submittedName>
        <fullName evidence="1">ISPsy3, transposase</fullName>
    </submittedName>
</protein>
<dbReference type="EMBL" id="LJRQ01000148">
    <property type="protein sequence ID" value="KPZ14185.1"/>
    <property type="molecule type" value="Genomic_DNA"/>
</dbReference>
<name>A0A0N8TDP7_PSEA0</name>
<accession>A0A0N8TDP7</accession>
<dbReference type="Proteomes" id="UP000050266">
    <property type="component" value="Unassembled WGS sequence"/>
</dbReference>
<proteinExistence type="predicted"/>
<sequence>MQKPGKATTLHFAQMSKQLLNRDLSSCVLCGVQMLYVRTLSGLAVHQLLINARAIGLLKDVRP</sequence>
<reference evidence="1 2" key="1">
    <citation type="submission" date="2015-09" db="EMBL/GenBank/DDBJ databases">
        <title>Genome announcement of multiple Pseudomonas syringae strains.</title>
        <authorList>
            <person name="Thakur S."/>
            <person name="Wang P.W."/>
            <person name="Gong Y."/>
            <person name="Weir B.S."/>
            <person name="Guttman D.S."/>
        </authorList>
    </citation>
    <scope>NUCLEOTIDE SEQUENCE [LARGE SCALE GENOMIC DNA]</scope>
    <source>
        <strain evidence="1 2">ICMP3962</strain>
    </source>
</reference>
<organism evidence="1 2">
    <name type="scientific">Pseudomonas amygdali pv. ulmi</name>
    <dbReference type="NCBI Taxonomy" id="251720"/>
    <lineage>
        <taxon>Bacteria</taxon>
        <taxon>Pseudomonadati</taxon>
        <taxon>Pseudomonadota</taxon>
        <taxon>Gammaproteobacteria</taxon>
        <taxon>Pseudomonadales</taxon>
        <taxon>Pseudomonadaceae</taxon>
        <taxon>Pseudomonas</taxon>
        <taxon>Pseudomonas amygdali</taxon>
    </lineage>
</organism>
<dbReference type="AlphaFoldDB" id="A0A0N8TDP7"/>
<gene>
    <name evidence="1" type="ORF">ALO41_03300</name>
</gene>
<dbReference type="PATRIC" id="fig|251720.4.peg.4660"/>
<evidence type="ECO:0000313" key="1">
    <source>
        <dbReference type="EMBL" id="KPZ14185.1"/>
    </source>
</evidence>
<comment type="caution">
    <text evidence="1">The sequence shown here is derived from an EMBL/GenBank/DDBJ whole genome shotgun (WGS) entry which is preliminary data.</text>
</comment>
<evidence type="ECO:0000313" key="2">
    <source>
        <dbReference type="Proteomes" id="UP000050266"/>
    </source>
</evidence>